<proteinExistence type="predicted"/>
<comment type="caution">
    <text evidence="3">The sequence shown here is derived from an EMBL/GenBank/DDBJ whole genome shotgun (WGS) entry which is preliminary data.</text>
</comment>
<dbReference type="AlphaFoldDB" id="A0A8H5AZI1"/>
<evidence type="ECO:0000259" key="2">
    <source>
        <dbReference type="Pfam" id="PF24883"/>
    </source>
</evidence>
<dbReference type="Pfam" id="PF24883">
    <property type="entry name" value="NPHP3_N"/>
    <property type="match status" value="1"/>
</dbReference>
<evidence type="ECO:0000313" key="3">
    <source>
        <dbReference type="EMBL" id="KAF5313773.1"/>
    </source>
</evidence>
<dbReference type="PANTHER" id="PTHR10039:SF14">
    <property type="entry name" value="NACHT DOMAIN-CONTAINING PROTEIN"/>
    <property type="match status" value="1"/>
</dbReference>
<dbReference type="OrthoDB" id="3040368at2759"/>
<keyword evidence="1" id="KW-0677">Repeat</keyword>
<evidence type="ECO:0000313" key="4">
    <source>
        <dbReference type="Proteomes" id="UP000567179"/>
    </source>
</evidence>
<dbReference type="InterPro" id="IPR056884">
    <property type="entry name" value="NPHP3-like_N"/>
</dbReference>
<accession>A0A8H5AZI1</accession>
<keyword evidence="4" id="KW-1185">Reference proteome</keyword>
<evidence type="ECO:0000256" key="1">
    <source>
        <dbReference type="ARBA" id="ARBA00022737"/>
    </source>
</evidence>
<organism evidence="3 4">
    <name type="scientific">Psilocybe cf. subviscida</name>
    <dbReference type="NCBI Taxonomy" id="2480587"/>
    <lineage>
        <taxon>Eukaryota</taxon>
        <taxon>Fungi</taxon>
        <taxon>Dikarya</taxon>
        <taxon>Basidiomycota</taxon>
        <taxon>Agaricomycotina</taxon>
        <taxon>Agaricomycetes</taxon>
        <taxon>Agaricomycetidae</taxon>
        <taxon>Agaricales</taxon>
        <taxon>Agaricineae</taxon>
        <taxon>Strophariaceae</taxon>
        <taxon>Psilocybe</taxon>
    </lineage>
</organism>
<protein>
    <recommendedName>
        <fullName evidence="2">Nephrocystin 3-like N-terminal domain-containing protein</fullName>
    </recommendedName>
</protein>
<dbReference type="PANTHER" id="PTHR10039">
    <property type="entry name" value="AMELOGENIN"/>
    <property type="match status" value="1"/>
</dbReference>
<reference evidence="3 4" key="1">
    <citation type="journal article" date="2020" name="ISME J.">
        <title>Uncovering the hidden diversity of litter-decomposition mechanisms in mushroom-forming fungi.</title>
        <authorList>
            <person name="Floudas D."/>
            <person name="Bentzer J."/>
            <person name="Ahren D."/>
            <person name="Johansson T."/>
            <person name="Persson P."/>
            <person name="Tunlid A."/>
        </authorList>
    </citation>
    <scope>NUCLEOTIDE SEQUENCE [LARGE SCALE GENOMIC DNA]</scope>
    <source>
        <strain evidence="3 4">CBS 101986</strain>
    </source>
</reference>
<dbReference type="EMBL" id="JAACJJ010000047">
    <property type="protein sequence ID" value="KAF5313773.1"/>
    <property type="molecule type" value="Genomic_DNA"/>
</dbReference>
<gene>
    <name evidence="3" type="ORF">D9619_013680</name>
</gene>
<dbReference type="Proteomes" id="UP000567179">
    <property type="component" value="Unassembled WGS sequence"/>
</dbReference>
<feature type="domain" description="Nephrocystin 3-like N-terminal" evidence="2">
    <location>
        <begin position="128"/>
        <end position="242"/>
    </location>
</feature>
<sequence length="455" mass="50822">MEEPQDVDFSAFLPFLNFTMTSLTPEATSDLGGSMFREASDIHIHGGRFNAYGSGGPDGKKKMEKAMVRLSLRAEQGAPYDAAAREDVPKCHEHTRVVIINGVHKWAHSQEADARTLMWIYGPASKTFDEEGTLAASFFFSRLSAERQVKKDKFVSTIALQLSRSIPALQQPLADALLDSSRSMLNKSFAKRMDALVIDPLNMIDPAEIGARRIFLVDGLDECDGDTAQQDILNLLEQFSKLARPCGILEIKKTSSLTDEYQSDMDVKLFVILQFAKIRRDHPARNGLPLVWPSWSDIDILVRRASGQFIYASVVMKFIGTHARHLVESLQAIISLQVDGNVHPYDELDALYAQVLSTIEPENVEFVRTLMGCLLLDKTKFYFARISQTDATKVLDLLFMIQPGATDARLNRMSPLITTTSEGMKFTHASFPEYLLDRSKGPKSSFLICARFTAP</sequence>
<name>A0A8H5AZI1_9AGAR</name>